<evidence type="ECO:0000259" key="2">
    <source>
        <dbReference type="Pfam" id="PF00350"/>
    </source>
</evidence>
<gene>
    <name evidence="3" type="ORF">EPJ78_04345</name>
</gene>
<dbReference type="PANTHER" id="PTHR36681:SF3">
    <property type="entry name" value="NUCLEAR GTPASE, GERMINAL CENTER-ASSOCIATED, TANDEM DUPLICATE 3"/>
    <property type="match status" value="1"/>
</dbReference>
<evidence type="ECO:0000313" key="3">
    <source>
        <dbReference type="EMBL" id="TXJ37943.1"/>
    </source>
</evidence>
<evidence type="ECO:0000313" key="4">
    <source>
        <dbReference type="Proteomes" id="UP000322814"/>
    </source>
</evidence>
<dbReference type="SUPFAM" id="SSF52540">
    <property type="entry name" value="P-loop containing nucleoside triphosphate hydrolases"/>
    <property type="match status" value="1"/>
</dbReference>
<proteinExistence type="predicted"/>
<dbReference type="InterPro" id="IPR045063">
    <property type="entry name" value="Dynamin_N"/>
</dbReference>
<dbReference type="Pfam" id="PF00350">
    <property type="entry name" value="Dynamin_N"/>
    <property type="match status" value="1"/>
</dbReference>
<dbReference type="AlphaFoldDB" id="A0A5C8EJP6"/>
<protein>
    <recommendedName>
        <fullName evidence="2">Dynamin N-terminal domain-containing protein</fullName>
    </recommendedName>
</protein>
<name>A0A5C8EJP6_9SPIR</name>
<comment type="caution">
    <text evidence="3">The sequence shown here is derived from an EMBL/GenBank/DDBJ whole genome shotgun (WGS) entry which is preliminary data.</text>
</comment>
<accession>A0A5C8EJP6</accession>
<keyword evidence="1" id="KW-0175">Coiled coil</keyword>
<dbReference type="Gene3D" id="3.40.50.300">
    <property type="entry name" value="P-loop containing nucleotide triphosphate hydrolases"/>
    <property type="match status" value="1"/>
</dbReference>
<dbReference type="RefSeq" id="WP_147770649.1">
    <property type="nucleotide sequence ID" value="NZ_SAYB01000003.1"/>
</dbReference>
<dbReference type="InterPro" id="IPR027417">
    <property type="entry name" value="P-loop_NTPase"/>
</dbReference>
<feature type="domain" description="Dynamin N-terminal" evidence="2">
    <location>
        <begin position="54"/>
        <end position="298"/>
    </location>
</feature>
<dbReference type="PANTHER" id="PTHR36681">
    <property type="entry name" value="NUCLEAR GTPASE, GERMINAL CENTER-ASSOCIATED, TANDEM DUPLICATE 3"/>
    <property type="match status" value="1"/>
</dbReference>
<sequence length="740" mass="84896">MENNKKIEELINKLKNSNYVELLDKVILGDIENSFNNYLENYKRLESEDKILTIGIVGQVKAGKSSFLNALFFNSSDILPKAATPMTAALTKIRYSENISAKVHFFSKSDFETIENGAKDCKKTMIRERDKLNEELKKKGKPETKLTDAQLLGMVELSDSVKSFYEIFENFKKNEGELRNKLSNSEESDNFEILEGIDSIDALKNRLEDYVGVNGKYMPIVKYIEIFLNIEAIKDFDIVDTPGLNDPVLSRGQLTRNFLGKCDVVFLLSASSQFFDSQDISLFSEQIPQEGISRIIVIGSKFDNGLIGESQKYNNDIKTAQVGVKNVLNEQFKARIKDSQRQNIRDMFENAFPPNYVSSSCYDIYKHYGNLSKNEERIKNNIIRAFPHFLDDAEKFKELSGIEIFNSDIIPKIVSEKKKIFEERSNNAYSGFMDKFTSSIEELDKSVKDKQEKLSNGDIKSLEDKVKSTLNNLEKLKHNINDCYDEKTHEVKSKFNDLLTEINDIIDMNSEVKKREKTEDYTVMVEKEGFFGGVGRFLGGIFDTDWGYRQETRTRNISYASTQDAIEQVLKMTNEIKKIINNTCKNIFDINDFCQNIANKILEVFEESLSDVDFDYNAIILPLKKVLRSLSISSVKLDKDYTNIIIESVSDKEETSVETMRKAMRKTTLDIIKDIEKIVDSQSSEITAKLDEQENNLISDISSSIESDAEELKKQLENKKEYEELYKQAVLGIEEIRDNI</sequence>
<dbReference type="Proteomes" id="UP000322814">
    <property type="component" value="Unassembled WGS sequence"/>
</dbReference>
<feature type="coiled-coil region" evidence="1">
    <location>
        <begin position="702"/>
        <end position="739"/>
    </location>
</feature>
<reference evidence="3 4" key="1">
    <citation type="journal article" date="1992" name="Lakartidningen">
        <title>[Penicillin V and not amoxicillin is the first choice preparation in acute otitis].</title>
        <authorList>
            <person name="Kamme C."/>
            <person name="Lundgren K."/>
            <person name="Prellner K."/>
        </authorList>
    </citation>
    <scope>NUCLEOTIDE SEQUENCE [LARGE SCALE GENOMIC DNA]</scope>
    <source>
        <strain evidence="3 4">PC4580III</strain>
    </source>
</reference>
<evidence type="ECO:0000256" key="1">
    <source>
        <dbReference type="SAM" id="Coils"/>
    </source>
</evidence>
<feature type="coiled-coil region" evidence="1">
    <location>
        <begin position="433"/>
        <end position="486"/>
    </location>
</feature>
<organism evidence="3 4">
    <name type="scientific">Brachyspira aalborgi</name>
    <dbReference type="NCBI Taxonomy" id="29522"/>
    <lineage>
        <taxon>Bacteria</taxon>
        <taxon>Pseudomonadati</taxon>
        <taxon>Spirochaetota</taxon>
        <taxon>Spirochaetia</taxon>
        <taxon>Brachyspirales</taxon>
        <taxon>Brachyspiraceae</taxon>
        <taxon>Brachyspira</taxon>
    </lineage>
</organism>
<dbReference type="EMBL" id="SAYB01000003">
    <property type="protein sequence ID" value="TXJ37943.1"/>
    <property type="molecule type" value="Genomic_DNA"/>
</dbReference>